<dbReference type="NCBIfam" id="TIGR00738">
    <property type="entry name" value="rrf2_super"/>
    <property type="match status" value="1"/>
</dbReference>
<dbReference type="GO" id="GO:0005829">
    <property type="term" value="C:cytosol"/>
    <property type="evidence" value="ECO:0007669"/>
    <property type="project" value="TreeGrafter"/>
</dbReference>
<dbReference type="AlphaFoldDB" id="A0A371XJI3"/>
<organism evidence="2 3">
    <name type="scientific">Mesorhizobium denitrificans</name>
    <dbReference type="NCBI Taxonomy" id="2294114"/>
    <lineage>
        <taxon>Bacteria</taxon>
        <taxon>Pseudomonadati</taxon>
        <taxon>Pseudomonadota</taxon>
        <taxon>Alphaproteobacteria</taxon>
        <taxon>Hyphomicrobiales</taxon>
        <taxon>Phyllobacteriaceae</taxon>
        <taxon>Mesorhizobium</taxon>
    </lineage>
</organism>
<dbReference type="EMBL" id="QURN01000001">
    <property type="protein sequence ID" value="RFC69388.1"/>
    <property type="molecule type" value="Genomic_DNA"/>
</dbReference>
<keyword evidence="1" id="KW-0238">DNA-binding</keyword>
<dbReference type="GO" id="GO:0003677">
    <property type="term" value="F:DNA binding"/>
    <property type="evidence" value="ECO:0007669"/>
    <property type="project" value="UniProtKB-KW"/>
</dbReference>
<dbReference type="PANTHER" id="PTHR33221:SF4">
    <property type="entry name" value="HTH-TYPE TRANSCRIPTIONAL REPRESSOR NSRR"/>
    <property type="match status" value="1"/>
</dbReference>
<dbReference type="RefSeq" id="WP_116622009.1">
    <property type="nucleotide sequence ID" value="NZ_QURN01000001.1"/>
</dbReference>
<dbReference type="Gene3D" id="1.10.10.10">
    <property type="entry name" value="Winged helix-like DNA-binding domain superfamily/Winged helix DNA-binding domain"/>
    <property type="match status" value="1"/>
</dbReference>
<dbReference type="Proteomes" id="UP000262379">
    <property type="component" value="Unassembled WGS sequence"/>
</dbReference>
<dbReference type="PANTHER" id="PTHR33221">
    <property type="entry name" value="WINGED HELIX-TURN-HELIX TRANSCRIPTIONAL REGULATOR, RRF2 FAMILY"/>
    <property type="match status" value="1"/>
</dbReference>
<evidence type="ECO:0000313" key="3">
    <source>
        <dbReference type="Proteomes" id="UP000262379"/>
    </source>
</evidence>
<keyword evidence="3" id="KW-1185">Reference proteome</keyword>
<reference evidence="3" key="1">
    <citation type="submission" date="2018-08" db="EMBL/GenBank/DDBJ databases">
        <authorList>
            <person name="Im W.T."/>
        </authorList>
    </citation>
    <scope>NUCLEOTIDE SEQUENCE [LARGE SCALE GENOMIC DNA]</scope>
    <source>
        <strain evidence="3">LA-28</strain>
    </source>
</reference>
<evidence type="ECO:0000256" key="1">
    <source>
        <dbReference type="ARBA" id="ARBA00023125"/>
    </source>
</evidence>
<dbReference type="SUPFAM" id="SSF46785">
    <property type="entry name" value="Winged helix' DNA-binding domain"/>
    <property type="match status" value="1"/>
</dbReference>
<dbReference type="InterPro" id="IPR036388">
    <property type="entry name" value="WH-like_DNA-bd_sf"/>
</dbReference>
<dbReference type="InterPro" id="IPR000944">
    <property type="entry name" value="Tscrpt_reg_Rrf2"/>
</dbReference>
<name>A0A371XJI3_9HYPH</name>
<sequence>MRLTSFSDYALRMLMLAASAEGRLITIEEAARTFHVSKTHLNKVANVLTRAGFLKAVRGRSGGLTLGKPADAIRIGDVLRITEPDFALVECFTTGNQCVIAQNCKLSKLLSDALMAFRNLLDEHTLADITLSQPDFLLPAERNGAYRQLGFSD</sequence>
<comment type="caution">
    <text evidence="2">The sequence shown here is derived from an EMBL/GenBank/DDBJ whole genome shotgun (WGS) entry which is preliminary data.</text>
</comment>
<evidence type="ECO:0000313" key="2">
    <source>
        <dbReference type="EMBL" id="RFC69388.1"/>
    </source>
</evidence>
<dbReference type="GO" id="GO:0003700">
    <property type="term" value="F:DNA-binding transcription factor activity"/>
    <property type="evidence" value="ECO:0007669"/>
    <property type="project" value="TreeGrafter"/>
</dbReference>
<dbReference type="PROSITE" id="PS51197">
    <property type="entry name" value="HTH_RRF2_2"/>
    <property type="match status" value="1"/>
</dbReference>
<dbReference type="Pfam" id="PF02082">
    <property type="entry name" value="Rrf2"/>
    <property type="match status" value="1"/>
</dbReference>
<proteinExistence type="predicted"/>
<dbReference type="InterPro" id="IPR036390">
    <property type="entry name" value="WH_DNA-bd_sf"/>
</dbReference>
<accession>A0A371XJI3</accession>
<protein>
    <submittedName>
        <fullName evidence="2">Rrf2 family transcriptional regulator</fullName>
    </submittedName>
</protein>
<gene>
    <name evidence="2" type="ORF">DY251_01200</name>
</gene>